<evidence type="ECO:0000313" key="13">
    <source>
        <dbReference type="EMBL" id="KAJ8961021.1"/>
    </source>
</evidence>
<evidence type="ECO:0000256" key="6">
    <source>
        <dbReference type="ARBA" id="ARBA00022824"/>
    </source>
</evidence>
<evidence type="ECO:0000256" key="1">
    <source>
        <dbReference type="ARBA" id="ARBA00004389"/>
    </source>
</evidence>
<gene>
    <name evidence="13" type="ORF">NQ314_006003</name>
</gene>
<evidence type="ECO:0000256" key="8">
    <source>
        <dbReference type="ARBA" id="ARBA00022989"/>
    </source>
</evidence>
<keyword evidence="7" id="KW-0712">Selenocysteine</keyword>
<evidence type="ECO:0008006" key="15">
    <source>
        <dbReference type="Google" id="ProtNLM"/>
    </source>
</evidence>
<feature type="coiled-coil region" evidence="10">
    <location>
        <begin position="73"/>
        <end position="104"/>
    </location>
</feature>
<keyword evidence="5 12" id="KW-0812">Transmembrane</keyword>
<evidence type="ECO:0000256" key="12">
    <source>
        <dbReference type="SAM" id="Phobius"/>
    </source>
</evidence>
<feature type="transmembrane region" description="Helical" evidence="12">
    <location>
        <begin position="16"/>
        <end position="35"/>
    </location>
</feature>
<dbReference type="Gene3D" id="6.10.250.2950">
    <property type="match status" value="1"/>
</dbReference>
<dbReference type="InterPro" id="IPR009703">
    <property type="entry name" value="Selenoprotein_S"/>
</dbReference>
<keyword evidence="6" id="KW-0256">Endoplasmic reticulum</keyword>
<keyword evidence="9 12" id="KW-0472">Membrane</keyword>
<comment type="subcellular location">
    <subcellularLocation>
        <location evidence="2">Cytoplasm</location>
    </subcellularLocation>
    <subcellularLocation>
        <location evidence="1">Endoplasmic reticulum membrane</location>
        <topology evidence="1">Single-pass membrane protein</topology>
    </subcellularLocation>
</comment>
<evidence type="ECO:0000256" key="2">
    <source>
        <dbReference type="ARBA" id="ARBA00004496"/>
    </source>
</evidence>
<dbReference type="EMBL" id="JANEYF010001623">
    <property type="protein sequence ID" value="KAJ8961021.1"/>
    <property type="molecule type" value="Genomic_DNA"/>
</dbReference>
<keyword evidence="4" id="KW-0963">Cytoplasm</keyword>
<proteinExistence type="inferred from homology"/>
<evidence type="ECO:0000256" key="9">
    <source>
        <dbReference type="ARBA" id="ARBA00023136"/>
    </source>
</evidence>
<dbReference type="Proteomes" id="UP001162156">
    <property type="component" value="Unassembled WGS sequence"/>
</dbReference>
<dbReference type="Pfam" id="PF06936">
    <property type="entry name" value="Selenoprotein_S"/>
    <property type="match status" value="1"/>
</dbReference>
<comment type="similarity">
    <text evidence="3">Belongs to the selenoprotein S family.</text>
</comment>
<evidence type="ECO:0000256" key="10">
    <source>
        <dbReference type="SAM" id="Coils"/>
    </source>
</evidence>
<dbReference type="AlphaFoldDB" id="A0AAV8ZB41"/>
<keyword evidence="14" id="KW-1185">Reference proteome</keyword>
<dbReference type="PANTHER" id="PTHR28621">
    <property type="entry name" value="SELENOPROTEIN S"/>
    <property type="match status" value="1"/>
</dbReference>
<evidence type="ECO:0000256" key="3">
    <source>
        <dbReference type="ARBA" id="ARBA00011034"/>
    </source>
</evidence>
<dbReference type="GO" id="GO:0036502">
    <property type="term" value="C:Derlin-1-VIMP complex"/>
    <property type="evidence" value="ECO:0007669"/>
    <property type="project" value="TreeGrafter"/>
</dbReference>
<evidence type="ECO:0000256" key="4">
    <source>
        <dbReference type="ARBA" id="ARBA00022490"/>
    </source>
</evidence>
<evidence type="ECO:0000313" key="14">
    <source>
        <dbReference type="Proteomes" id="UP001162156"/>
    </source>
</evidence>
<sequence>MEVDIFGTIVHSIENYGWYMLLFGLVFAYVYQKILKSYIDEYEKRKNEEEYAAKYHKNPDLFVERQIAQQQYAMKLQEKYKSDAEEYKKKLEEKEAKKREEYRLKFEGIGGEKLGSSSNKDKSNSFKPEYNPLTGAGSSSNYRPPRRSACSRGGCG</sequence>
<evidence type="ECO:0000256" key="11">
    <source>
        <dbReference type="SAM" id="MobiDB-lite"/>
    </source>
</evidence>
<accession>A0AAV8ZB41</accession>
<dbReference type="GO" id="GO:0030970">
    <property type="term" value="P:retrograde protein transport, ER to cytosol"/>
    <property type="evidence" value="ECO:0007669"/>
    <property type="project" value="TreeGrafter"/>
</dbReference>
<dbReference type="GO" id="GO:0030968">
    <property type="term" value="P:endoplasmic reticulum unfolded protein response"/>
    <property type="evidence" value="ECO:0007669"/>
    <property type="project" value="TreeGrafter"/>
</dbReference>
<dbReference type="GO" id="GO:0036513">
    <property type="term" value="C:Derlin-1 retrotranslocation complex"/>
    <property type="evidence" value="ECO:0007669"/>
    <property type="project" value="TreeGrafter"/>
</dbReference>
<name>A0AAV8ZB41_9CUCU</name>
<comment type="caution">
    <text evidence="13">The sequence shown here is derived from an EMBL/GenBank/DDBJ whole genome shotgun (WGS) entry which is preliminary data.</text>
</comment>
<protein>
    <recommendedName>
        <fullName evidence="15">Selenoprotein S</fullName>
    </recommendedName>
</protein>
<organism evidence="13 14">
    <name type="scientific">Rhamnusium bicolor</name>
    <dbReference type="NCBI Taxonomy" id="1586634"/>
    <lineage>
        <taxon>Eukaryota</taxon>
        <taxon>Metazoa</taxon>
        <taxon>Ecdysozoa</taxon>
        <taxon>Arthropoda</taxon>
        <taxon>Hexapoda</taxon>
        <taxon>Insecta</taxon>
        <taxon>Pterygota</taxon>
        <taxon>Neoptera</taxon>
        <taxon>Endopterygota</taxon>
        <taxon>Coleoptera</taxon>
        <taxon>Polyphaga</taxon>
        <taxon>Cucujiformia</taxon>
        <taxon>Chrysomeloidea</taxon>
        <taxon>Cerambycidae</taxon>
        <taxon>Lepturinae</taxon>
        <taxon>Rhagiini</taxon>
        <taxon>Rhamnusium</taxon>
    </lineage>
</organism>
<keyword evidence="8 12" id="KW-1133">Transmembrane helix</keyword>
<dbReference type="PANTHER" id="PTHR28621:SF1">
    <property type="entry name" value="SELENOPROTEIN S"/>
    <property type="match status" value="1"/>
</dbReference>
<evidence type="ECO:0000256" key="5">
    <source>
        <dbReference type="ARBA" id="ARBA00022692"/>
    </source>
</evidence>
<feature type="region of interest" description="Disordered" evidence="11">
    <location>
        <begin position="110"/>
        <end position="156"/>
    </location>
</feature>
<reference evidence="13" key="1">
    <citation type="journal article" date="2023" name="Insect Mol. Biol.">
        <title>Genome sequencing provides insights into the evolution of gene families encoding plant cell wall-degrading enzymes in longhorned beetles.</title>
        <authorList>
            <person name="Shin N.R."/>
            <person name="Okamura Y."/>
            <person name="Kirsch R."/>
            <person name="Pauchet Y."/>
        </authorList>
    </citation>
    <scope>NUCLEOTIDE SEQUENCE</scope>
    <source>
        <strain evidence="13">RBIC_L_NR</strain>
    </source>
</reference>
<keyword evidence="10" id="KW-0175">Coiled coil</keyword>
<evidence type="ECO:0000256" key="7">
    <source>
        <dbReference type="ARBA" id="ARBA00022933"/>
    </source>
</evidence>